<protein>
    <submittedName>
        <fullName evidence="3">DUF883 family protein</fullName>
    </submittedName>
</protein>
<keyword evidence="4" id="KW-1185">Reference proteome</keyword>
<dbReference type="RefSeq" id="WP_404634111.1">
    <property type="nucleotide sequence ID" value="NZ_JADIKM010000003.1"/>
</dbReference>
<gene>
    <name evidence="3" type="ORF">ISP17_13845</name>
</gene>
<proteinExistence type="predicted"/>
<name>A0ABW8JV92_9GAMM</name>
<comment type="caution">
    <text evidence="3">The sequence shown here is derived from an EMBL/GenBank/DDBJ whole genome shotgun (WGS) entry which is preliminary data.</text>
</comment>
<dbReference type="EMBL" id="JADIKM010000003">
    <property type="protein sequence ID" value="MFK2905040.1"/>
    <property type="molecule type" value="Genomic_DNA"/>
</dbReference>
<feature type="coiled-coil region" evidence="1">
    <location>
        <begin position="35"/>
        <end position="70"/>
    </location>
</feature>
<keyword evidence="2" id="KW-0812">Transmembrane</keyword>
<keyword evidence="1" id="KW-0175">Coiled coil</keyword>
<sequence>MSHLHTDRLRNDLGQISSDIERLLRDAADDAGGLAQETKDKLQAVREQLMELERDTAERAGKRLARARERVREQPWLLIGTIAAGAFLLGLLGRGRID</sequence>
<evidence type="ECO:0000256" key="2">
    <source>
        <dbReference type="SAM" id="Phobius"/>
    </source>
</evidence>
<keyword evidence="2" id="KW-0472">Membrane</keyword>
<accession>A0ABW8JV92</accession>
<organism evidence="3 4">
    <name type="scientific">Dyella ginsengisoli</name>
    <dbReference type="NCBI Taxonomy" id="363848"/>
    <lineage>
        <taxon>Bacteria</taxon>
        <taxon>Pseudomonadati</taxon>
        <taxon>Pseudomonadota</taxon>
        <taxon>Gammaproteobacteria</taxon>
        <taxon>Lysobacterales</taxon>
        <taxon>Rhodanobacteraceae</taxon>
        <taxon>Dyella</taxon>
    </lineage>
</organism>
<evidence type="ECO:0000256" key="1">
    <source>
        <dbReference type="SAM" id="Coils"/>
    </source>
</evidence>
<feature type="transmembrane region" description="Helical" evidence="2">
    <location>
        <begin position="76"/>
        <end position="93"/>
    </location>
</feature>
<keyword evidence="2" id="KW-1133">Transmembrane helix</keyword>
<evidence type="ECO:0000313" key="3">
    <source>
        <dbReference type="EMBL" id="MFK2905040.1"/>
    </source>
</evidence>
<evidence type="ECO:0000313" key="4">
    <source>
        <dbReference type="Proteomes" id="UP001620460"/>
    </source>
</evidence>
<reference evidence="3 4" key="1">
    <citation type="submission" date="2020-10" db="EMBL/GenBank/DDBJ databases">
        <title>Phylogeny of dyella-like bacteria.</title>
        <authorList>
            <person name="Fu J."/>
        </authorList>
    </citation>
    <scope>NUCLEOTIDE SEQUENCE [LARGE SCALE GENOMIC DNA]</scope>
    <source>
        <strain evidence="3 4">Gsoil3046</strain>
    </source>
</reference>
<dbReference type="Proteomes" id="UP001620460">
    <property type="component" value="Unassembled WGS sequence"/>
</dbReference>